<dbReference type="Gene3D" id="1.20.1250.20">
    <property type="entry name" value="MFS general substrate transporter like domains"/>
    <property type="match status" value="1"/>
</dbReference>
<dbReference type="InterPro" id="IPR011701">
    <property type="entry name" value="MFS"/>
</dbReference>
<name>A0ABR0EWB0_ZASCE</name>
<feature type="transmembrane region" description="Helical" evidence="7">
    <location>
        <begin position="343"/>
        <end position="364"/>
    </location>
</feature>
<dbReference type="PROSITE" id="PS50850">
    <property type="entry name" value="MFS"/>
    <property type="match status" value="1"/>
</dbReference>
<evidence type="ECO:0000256" key="7">
    <source>
        <dbReference type="SAM" id="Phobius"/>
    </source>
</evidence>
<dbReference type="PANTHER" id="PTHR23502">
    <property type="entry name" value="MAJOR FACILITATOR SUPERFAMILY"/>
    <property type="match status" value="1"/>
</dbReference>
<dbReference type="Pfam" id="PF07690">
    <property type="entry name" value="MFS_1"/>
    <property type="match status" value="1"/>
</dbReference>
<organism evidence="9 10">
    <name type="scientific">Zasmidium cellare</name>
    <name type="common">Wine cellar mold</name>
    <name type="synonym">Racodium cellare</name>
    <dbReference type="NCBI Taxonomy" id="395010"/>
    <lineage>
        <taxon>Eukaryota</taxon>
        <taxon>Fungi</taxon>
        <taxon>Dikarya</taxon>
        <taxon>Ascomycota</taxon>
        <taxon>Pezizomycotina</taxon>
        <taxon>Dothideomycetes</taxon>
        <taxon>Dothideomycetidae</taxon>
        <taxon>Mycosphaerellales</taxon>
        <taxon>Mycosphaerellaceae</taxon>
        <taxon>Zasmidium</taxon>
    </lineage>
</organism>
<accession>A0ABR0EWB0</accession>
<feature type="transmembrane region" description="Helical" evidence="7">
    <location>
        <begin position="175"/>
        <end position="194"/>
    </location>
</feature>
<comment type="similarity">
    <text evidence="2">Belongs to the major facilitator superfamily.</text>
</comment>
<keyword evidence="5 7" id="KW-0472">Membrane</keyword>
<dbReference type="PANTHER" id="PTHR23502:SF68">
    <property type="entry name" value="MULTIDRUG TRANSPORTER, PUTATIVE (AFU_ORTHOLOGUE AFUA_3G01120)-RELATED"/>
    <property type="match status" value="1"/>
</dbReference>
<evidence type="ECO:0000313" key="10">
    <source>
        <dbReference type="Proteomes" id="UP001305779"/>
    </source>
</evidence>
<protein>
    <recommendedName>
        <fullName evidence="8">Major facilitator superfamily (MFS) profile domain-containing protein</fullName>
    </recommendedName>
</protein>
<comment type="subcellular location">
    <subcellularLocation>
        <location evidence="1">Membrane</location>
        <topology evidence="1">Multi-pass membrane protein</topology>
    </subcellularLocation>
</comment>
<dbReference type="CDD" id="cd17323">
    <property type="entry name" value="MFS_Tpo1_MDR_like"/>
    <property type="match status" value="1"/>
</dbReference>
<evidence type="ECO:0000256" key="2">
    <source>
        <dbReference type="ARBA" id="ARBA00008335"/>
    </source>
</evidence>
<evidence type="ECO:0000256" key="4">
    <source>
        <dbReference type="ARBA" id="ARBA00022989"/>
    </source>
</evidence>
<feature type="transmembrane region" description="Helical" evidence="7">
    <location>
        <begin position="304"/>
        <end position="337"/>
    </location>
</feature>
<feature type="compositionally biased region" description="Polar residues" evidence="6">
    <location>
        <begin position="17"/>
        <end position="31"/>
    </location>
</feature>
<dbReference type="InterPro" id="IPR036259">
    <property type="entry name" value="MFS_trans_sf"/>
</dbReference>
<proteinExistence type="inferred from homology"/>
<evidence type="ECO:0000313" key="9">
    <source>
        <dbReference type="EMBL" id="KAK4505914.1"/>
    </source>
</evidence>
<gene>
    <name evidence="9" type="ORF">PRZ48_003879</name>
</gene>
<feature type="transmembrane region" description="Helical" evidence="7">
    <location>
        <begin position="230"/>
        <end position="250"/>
    </location>
</feature>
<keyword evidence="4 7" id="KW-1133">Transmembrane helix</keyword>
<feature type="transmembrane region" description="Helical" evidence="7">
    <location>
        <begin position="73"/>
        <end position="90"/>
    </location>
</feature>
<feature type="transmembrane region" description="Helical" evidence="7">
    <location>
        <begin position="442"/>
        <end position="465"/>
    </location>
</feature>
<feature type="domain" description="Major facilitator superfamily (MFS) profile" evidence="8">
    <location>
        <begin position="75"/>
        <end position="503"/>
    </location>
</feature>
<evidence type="ECO:0000256" key="6">
    <source>
        <dbReference type="SAM" id="MobiDB-lite"/>
    </source>
</evidence>
<dbReference type="SUPFAM" id="SSF103473">
    <property type="entry name" value="MFS general substrate transporter"/>
    <property type="match status" value="1"/>
</dbReference>
<evidence type="ECO:0000256" key="5">
    <source>
        <dbReference type="ARBA" id="ARBA00023136"/>
    </source>
</evidence>
<dbReference type="Proteomes" id="UP001305779">
    <property type="component" value="Unassembled WGS sequence"/>
</dbReference>
<feature type="transmembrane region" description="Helical" evidence="7">
    <location>
        <begin position="409"/>
        <end position="430"/>
    </location>
</feature>
<evidence type="ECO:0000256" key="1">
    <source>
        <dbReference type="ARBA" id="ARBA00004141"/>
    </source>
</evidence>
<feature type="transmembrane region" description="Helical" evidence="7">
    <location>
        <begin position="477"/>
        <end position="497"/>
    </location>
</feature>
<evidence type="ECO:0000259" key="8">
    <source>
        <dbReference type="PROSITE" id="PS50850"/>
    </source>
</evidence>
<keyword evidence="10" id="KW-1185">Reference proteome</keyword>
<evidence type="ECO:0000256" key="3">
    <source>
        <dbReference type="ARBA" id="ARBA00022692"/>
    </source>
</evidence>
<dbReference type="InterPro" id="IPR020846">
    <property type="entry name" value="MFS_dom"/>
</dbReference>
<keyword evidence="3 7" id="KW-0812">Transmembrane</keyword>
<dbReference type="EMBL" id="JAXOVC010000002">
    <property type="protein sequence ID" value="KAK4505914.1"/>
    <property type="molecule type" value="Genomic_DNA"/>
</dbReference>
<feature type="transmembrane region" description="Helical" evidence="7">
    <location>
        <begin position="384"/>
        <end position="403"/>
    </location>
</feature>
<feature type="transmembrane region" description="Helical" evidence="7">
    <location>
        <begin position="145"/>
        <end position="169"/>
    </location>
</feature>
<comment type="caution">
    <text evidence="9">The sequence shown here is derived from an EMBL/GenBank/DDBJ whole genome shotgun (WGS) entry which is preliminary data.</text>
</comment>
<sequence>MANVEAEENAGKERMTEVSTQSDGFNASSSQEKLEASVRSENASEEPKSNEVVDWDGPSDPENPMNWRKSRKIITLTVVTLMTILSPIASTICSSTQSAILQYFHSSNEALGTLVTSIFLLGYTFGPIAVAPLSEMYGRNIMYQICLLLFIVFNVACAFANSLAMLIVFRLLAGITGSCPVTLGTGTIADLVLAEKRAGPMSAYIVGAVIRPSIGPLIGGYLGAAAGWRWNFWLVAIISGTVSVPAILFVQETYPYVLLQNRTRRLRKASGNTNLRSALDTGKTAPQLFRFSIMRPLKMLLSPIVFLLSVYGAVMYSYLYLCFTTFATVFGGIYGFSDGASGLIPLAFGMGAVIATFAVGATTAPLSKRLTRTKGGEARPECRLPLLIIGGIFPPIGLFWYGWSAQPHVHWIALILGTAVIGMGFTGTYMPSSMYLVDAYPVYAASVTASNTILRSLFGALLPLAGSAMYNSLGVDWGNSLLAFIAMAFLPLPFFFYKYGKSMRKTVWLGVEF</sequence>
<feature type="transmembrane region" description="Helical" evidence="7">
    <location>
        <begin position="201"/>
        <end position="224"/>
    </location>
</feature>
<feature type="transmembrane region" description="Helical" evidence="7">
    <location>
        <begin position="110"/>
        <end position="133"/>
    </location>
</feature>
<feature type="region of interest" description="Disordered" evidence="6">
    <location>
        <begin position="1"/>
        <end position="66"/>
    </location>
</feature>
<reference evidence="9 10" key="1">
    <citation type="journal article" date="2023" name="G3 (Bethesda)">
        <title>A chromosome-level genome assembly of Zasmidium syzygii isolated from banana leaves.</title>
        <authorList>
            <person name="van Westerhoven A.C."/>
            <person name="Mehrabi R."/>
            <person name="Talebi R."/>
            <person name="Steentjes M.B.F."/>
            <person name="Corcolon B."/>
            <person name="Chong P.A."/>
            <person name="Kema G.H.J."/>
            <person name="Seidl M.F."/>
        </authorList>
    </citation>
    <scope>NUCLEOTIDE SEQUENCE [LARGE SCALE GENOMIC DNA]</scope>
    <source>
        <strain evidence="9 10">P124</strain>
    </source>
</reference>